<accession>A0A8U0WJS6</accession>
<evidence type="ECO:0000256" key="1">
    <source>
        <dbReference type="PROSITE-ProRule" id="PRU00371"/>
    </source>
</evidence>
<dbReference type="Proteomes" id="UP000092443">
    <property type="component" value="Unplaced"/>
</dbReference>
<evidence type="ECO:0000256" key="2">
    <source>
        <dbReference type="SAM" id="MobiDB-lite"/>
    </source>
</evidence>
<protein>
    <submittedName>
        <fullName evidence="5">Protein suppressor of variegation 3-7-like</fullName>
    </submittedName>
</protein>
<dbReference type="KEGG" id="gfs:119634962"/>
<dbReference type="RefSeq" id="XP_037885348.1">
    <property type="nucleotide sequence ID" value="XM_038029420.1"/>
</dbReference>
<evidence type="ECO:0000259" key="3">
    <source>
        <dbReference type="PROSITE" id="PS51031"/>
    </source>
</evidence>
<evidence type="ECO:0000313" key="5">
    <source>
        <dbReference type="RefSeq" id="XP_037885348.1"/>
    </source>
</evidence>
<organism evidence="4 5">
    <name type="scientific">Glossina fuscipes</name>
    <dbReference type="NCBI Taxonomy" id="7396"/>
    <lineage>
        <taxon>Eukaryota</taxon>
        <taxon>Metazoa</taxon>
        <taxon>Ecdysozoa</taxon>
        <taxon>Arthropoda</taxon>
        <taxon>Hexapoda</taxon>
        <taxon>Insecta</taxon>
        <taxon>Pterygota</taxon>
        <taxon>Neoptera</taxon>
        <taxon>Endopterygota</taxon>
        <taxon>Diptera</taxon>
        <taxon>Brachycera</taxon>
        <taxon>Muscomorpha</taxon>
        <taxon>Hippoboscoidea</taxon>
        <taxon>Glossinidae</taxon>
        <taxon>Glossina</taxon>
    </lineage>
</organism>
<name>A0A8U0WJS6_9MUSC</name>
<reference evidence="5" key="1">
    <citation type="submission" date="2025-08" db="UniProtKB">
        <authorList>
            <consortium name="RefSeq"/>
        </authorList>
    </citation>
    <scope>IDENTIFICATION</scope>
    <source>
        <tissue evidence="5">Whole body pupa</tissue>
    </source>
</reference>
<keyword evidence="4" id="KW-1185">Reference proteome</keyword>
<sequence>MKMCGQLETHQRDKEGINKSHNSKIKIKKLRKNLAQLKHPRQKFCARWETEFPWLKADRIYESIGICMVCRTDLVCKKSHLERHEKSLKHTQLQELENAVTENVQVTKHPESQYLEDYCYENAKDCNENIKLNRIGAVPAKVVKLLQAEKPEISPGRSNLARNKLAAVRRSLLSKTNRLKLLNRIDKERQDLGKYLRTQRTSDISHMLSTIVPQKDSFDLFFESMSCTVRALPPKLAAEVKSRVSQLVAEFELRAILERESFESASAN</sequence>
<comment type="subcellular location">
    <subcellularLocation>
        <location evidence="1">Nucleus</location>
    </subcellularLocation>
</comment>
<keyword evidence="1" id="KW-0539">Nucleus</keyword>
<feature type="domain" description="BESS" evidence="3">
    <location>
        <begin position="215"/>
        <end position="254"/>
    </location>
</feature>
<dbReference type="Pfam" id="PF02944">
    <property type="entry name" value="BESS"/>
    <property type="match status" value="1"/>
</dbReference>
<feature type="region of interest" description="Disordered" evidence="2">
    <location>
        <begin position="1"/>
        <end position="22"/>
    </location>
</feature>
<gene>
    <name evidence="5" type="primary">LOC119634962</name>
</gene>
<dbReference type="AlphaFoldDB" id="A0A8U0WJS6"/>
<dbReference type="GO" id="GO:0003677">
    <property type="term" value="F:DNA binding"/>
    <property type="evidence" value="ECO:0007669"/>
    <property type="project" value="InterPro"/>
</dbReference>
<dbReference type="InterPro" id="IPR004210">
    <property type="entry name" value="BESS_motif"/>
</dbReference>
<dbReference type="PROSITE" id="PS51031">
    <property type="entry name" value="BESS"/>
    <property type="match status" value="1"/>
</dbReference>
<dbReference type="GO" id="GO:0005634">
    <property type="term" value="C:nucleus"/>
    <property type="evidence" value="ECO:0007669"/>
    <property type="project" value="UniProtKB-SubCell"/>
</dbReference>
<feature type="compositionally biased region" description="Basic and acidic residues" evidence="2">
    <location>
        <begin position="9"/>
        <end position="18"/>
    </location>
</feature>
<dbReference type="GeneID" id="119634962"/>
<evidence type="ECO:0000313" key="4">
    <source>
        <dbReference type="Proteomes" id="UP000092443"/>
    </source>
</evidence>
<proteinExistence type="predicted"/>